<dbReference type="Pfam" id="PF00825">
    <property type="entry name" value="Ribonuclease_P"/>
    <property type="match status" value="1"/>
</dbReference>
<organism evidence="9 10">
    <name type="scientific">Paracraurococcus ruber</name>
    <dbReference type="NCBI Taxonomy" id="77675"/>
    <lineage>
        <taxon>Bacteria</taxon>
        <taxon>Pseudomonadati</taxon>
        <taxon>Pseudomonadota</taxon>
        <taxon>Alphaproteobacteria</taxon>
        <taxon>Acetobacterales</taxon>
        <taxon>Roseomonadaceae</taxon>
        <taxon>Paracraurococcus</taxon>
    </lineage>
</organism>
<keyword evidence="2 7" id="KW-0819">tRNA processing</keyword>
<dbReference type="InterPro" id="IPR014721">
    <property type="entry name" value="Ribsml_uS5_D2-typ_fold_subgr"/>
</dbReference>
<dbReference type="Proteomes" id="UP000697995">
    <property type="component" value="Unassembled WGS sequence"/>
</dbReference>
<keyword evidence="10" id="KW-1185">Reference proteome</keyword>
<comment type="function">
    <text evidence="1 7">RNaseP catalyzes the removal of the 5'-leader sequence from pre-tRNA to produce the mature 5'-terminus. It can also cleave other RNA substrates such as 4.5S RNA. The protein component plays an auxiliary but essential role in vivo by binding to the 5'-leader sequence and broadening the substrate specificity of the ribozyme.</text>
</comment>
<dbReference type="HAMAP" id="MF_00227">
    <property type="entry name" value="RNase_P"/>
    <property type="match status" value="1"/>
</dbReference>
<accession>A0ABS1CU28</accession>
<proteinExistence type="inferred from homology"/>
<dbReference type="PANTHER" id="PTHR33992:SF1">
    <property type="entry name" value="RIBONUCLEASE P PROTEIN COMPONENT"/>
    <property type="match status" value="1"/>
</dbReference>
<keyword evidence="3 7" id="KW-0540">Nuclease</keyword>
<gene>
    <name evidence="7 9" type="primary">rnpA</name>
    <name evidence="9" type="ORF">CKO45_06315</name>
</gene>
<evidence type="ECO:0000313" key="9">
    <source>
        <dbReference type="EMBL" id="MBK1657843.1"/>
    </source>
</evidence>
<evidence type="ECO:0000256" key="3">
    <source>
        <dbReference type="ARBA" id="ARBA00022722"/>
    </source>
</evidence>
<dbReference type="InterPro" id="IPR020568">
    <property type="entry name" value="Ribosomal_Su5_D2-typ_SF"/>
</dbReference>
<evidence type="ECO:0000256" key="1">
    <source>
        <dbReference type="ARBA" id="ARBA00002663"/>
    </source>
</evidence>
<keyword evidence="4 7" id="KW-0255">Endonuclease</keyword>
<evidence type="ECO:0000313" key="10">
    <source>
        <dbReference type="Proteomes" id="UP000697995"/>
    </source>
</evidence>
<comment type="similarity">
    <text evidence="7">Belongs to the RnpA family.</text>
</comment>
<evidence type="ECO:0000256" key="6">
    <source>
        <dbReference type="ARBA" id="ARBA00022884"/>
    </source>
</evidence>
<evidence type="ECO:0000256" key="7">
    <source>
        <dbReference type="HAMAP-Rule" id="MF_00227"/>
    </source>
</evidence>
<comment type="caution">
    <text evidence="9">The sequence shown here is derived from an EMBL/GenBank/DDBJ whole genome shotgun (WGS) entry which is preliminary data.</text>
</comment>
<reference evidence="9 10" key="1">
    <citation type="journal article" date="2020" name="Microorganisms">
        <title>Osmotic Adaptation and Compatible Solute Biosynthesis of Phototrophic Bacteria as Revealed from Genome Analyses.</title>
        <authorList>
            <person name="Imhoff J.F."/>
            <person name="Rahn T."/>
            <person name="Kunzel S."/>
            <person name="Keller A."/>
            <person name="Neulinger S.C."/>
        </authorList>
    </citation>
    <scope>NUCLEOTIDE SEQUENCE [LARGE SCALE GENOMIC DNA]</scope>
    <source>
        <strain evidence="9 10">DSM 15382</strain>
    </source>
</reference>
<comment type="subunit">
    <text evidence="7">Consists of a catalytic RNA component (M1 or rnpB) and a protein subunit.</text>
</comment>
<dbReference type="InterPro" id="IPR000100">
    <property type="entry name" value="RNase_P"/>
</dbReference>
<dbReference type="PANTHER" id="PTHR33992">
    <property type="entry name" value="RIBONUCLEASE P PROTEIN COMPONENT"/>
    <property type="match status" value="1"/>
</dbReference>
<dbReference type="InterPro" id="IPR020539">
    <property type="entry name" value="RNase_P_CS"/>
</dbReference>
<comment type="catalytic activity">
    <reaction evidence="7">
        <text>Endonucleolytic cleavage of RNA, removing 5'-extranucleotides from tRNA precursor.</text>
        <dbReference type="EC" id="3.1.26.5"/>
    </reaction>
</comment>
<evidence type="ECO:0000256" key="2">
    <source>
        <dbReference type="ARBA" id="ARBA00022694"/>
    </source>
</evidence>
<evidence type="ECO:0000256" key="5">
    <source>
        <dbReference type="ARBA" id="ARBA00022801"/>
    </source>
</evidence>
<dbReference type="NCBIfam" id="TIGR00188">
    <property type="entry name" value="rnpA"/>
    <property type="match status" value="1"/>
</dbReference>
<name>A0ABS1CU28_9PROT</name>
<dbReference type="SUPFAM" id="SSF54211">
    <property type="entry name" value="Ribosomal protein S5 domain 2-like"/>
    <property type="match status" value="1"/>
</dbReference>
<keyword evidence="5 7" id="KW-0378">Hydrolase</keyword>
<evidence type="ECO:0000256" key="4">
    <source>
        <dbReference type="ARBA" id="ARBA00022759"/>
    </source>
</evidence>
<keyword evidence="6 7" id="KW-0694">RNA-binding</keyword>
<dbReference type="Gene3D" id="3.30.230.10">
    <property type="match status" value="1"/>
</dbReference>
<dbReference type="EC" id="3.1.26.5" evidence="7 8"/>
<dbReference type="PROSITE" id="PS00648">
    <property type="entry name" value="RIBONUCLEASE_P"/>
    <property type="match status" value="1"/>
</dbReference>
<sequence length="123" mass="13081">MPGRLPRLTRRGEFLKVAGRGRKAARPGLVLQALPQPGDGLRIGFTATKKIGNAVARNRAKRRLREAARLTLGEAPPAGWDLVLVARDATGARDWPKLLGDLRGALRQAGVPQPGQPDGDAPA</sequence>
<dbReference type="EMBL" id="NRSG01000030">
    <property type="protein sequence ID" value="MBK1657843.1"/>
    <property type="molecule type" value="Genomic_DNA"/>
</dbReference>
<evidence type="ECO:0000256" key="8">
    <source>
        <dbReference type="NCBIfam" id="TIGR00188"/>
    </source>
</evidence>
<dbReference type="RefSeq" id="WP_133218153.1">
    <property type="nucleotide sequence ID" value="NZ_NRSG01000030.1"/>
</dbReference>
<protein>
    <recommendedName>
        <fullName evidence="7 8">Ribonuclease P protein component</fullName>
        <shortName evidence="7">RNase P protein</shortName>
        <shortName evidence="7">RNaseP protein</shortName>
        <ecNumber evidence="7 8">3.1.26.5</ecNumber>
    </recommendedName>
    <alternativeName>
        <fullName evidence="7">Protein C5</fullName>
    </alternativeName>
</protein>